<comment type="similarity">
    <text evidence="2">Belongs to the WrbA family.</text>
</comment>
<dbReference type="HOGENOM" id="CLU_051402_0_1_1"/>
<proteinExistence type="inferred from homology"/>
<dbReference type="InterPro" id="IPR008254">
    <property type="entry name" value="Flavodoxin/NO_synth"/>
</dbReference>
<dbReference type="NCBIfam" id="NF002999">
    <property type="entry name" value="PRK03767.1"/>
    <property type="match status" value="1"/>
</dbReference>
<evidence type="ECO:0000313" key="6">
    <source>
        <dbReference type="Proteomes" id="UP000016932"/>
    </source>
</evidence>
<dbReference type="EMBL" id="KB446563">
    <property type="protein sequence ID" value="EME78907.1"/>
    <property type="molecule type" value="Genomic_DNA"/>
</dbReference>
<protein>
    <recommendedName>
        <fullName evidence="4">Flavodoxin-like domain-containing protein</fullName>
    </recommendedName>
</protein>
<dbReference type="FunFam" id="3.40.50.360:FF:000001">
    <property type="entry name" value="NAD(P)H dehydrogenase (Quinone) FQR1-like"/>
    <property type="match status" value="1"/>
</dbReference>
<keyword evidence="6" id="KW-1185">Reference proteome</keyword>
<dbReference type="GeneID" id="19340850"/>
<dbReference type="PROSITE" id="PS50902">
    <property type="entry name" value="FLAVODOXIN_LIKE"/>
    <property type="match status" value="1"/>
</dbReference>
<dbReference type="OrthoDB" id="504689at2759"/>
<name>M3AN69_PSEFD</name>
<dbReference type="InterPro" id="IPR005025">
    <property type="entry name" value="FMN_Rdtase-like_dom"/>
</dbReference>
<dbReference type="GO" id="GO:0003955">
    <property type="term" value="F:NAD(P)H dehydrogenase (quinone) activity"/>
    <property type="evidence" value="ECO:0007669"/>
    <property type="project" value="InterPro"/>
</dbReference>
<dbReference type="eggNOG" id="KOG3135">
    <property type="taxonomic scope" value="Eukaryota"/>
</dbReference>
<dbReference type="Gene3D" id="3.40.50.360">
    <property type="match status" value="1"/>
</dbReference>
<dbReference type="GO" id="GO:0010181">
    <property type="term" value="F:FMN binding"/>
    <property type="evidence" value="ECO:0007669"/>
    <property type="project" value="InterPro"/>
</dbReference>
<sequence length="205" mass="22598">MAPKIAIVFYSIWGNIQDLALAEAQGIEEAGGTADLYRIPETLPQEILEKMSPAPPHPAVKELPSPTTLETYDGILFGIPTRYGNMPAQWKTWWDATGSQWQNGKYFEKYVGVFVSTGGAGGGQESTALAMMSTFAHHGMIYKPLGSKTTFPQQTNLDEVRGGSSWGAGTFAGHAGVRRPTELELSMARQQGRDFFRHLERVRFE</sequence>
<dbReference type="PANTHER" id="PTHR30546">
    <property type="entry name" value="FLAVODOXIN-RELATED PROTEIN WRBA-RELATED"/>
    <property type="match status" value="1"/>
</dbReference>
<evidence type="ECO:0000313" key="5">
    <source>
        <dbReference type="EMBL" id="EME78907.1"/>
    </source>
</evidence>
<evidence type="ECO:0000259" key="4">
    <source>
        <dbReference type="PROSITE" id="PS50902"/>
    </source>
</evidence>
<dbReference type="AlphaFoldDB" id="M3AN69"/>
<dbReference type="Pfam" id="PF03358">
    <property type="entry name" value="FMN_red"/>
    <property type="match status" value="1"/>
</dbReference>
<dbReference type="STRING" id="383855.M3AN69"/>
<evidence type="ECO:0000256" key="1">
    <source>
        <dbReference type="ARBA" id="ARBA00004496"/>
    </source>
</evidence>
<dbReference type="PANTHER" id="PTHR30546:SF23">
    <property type="entry name" value="FLAVOPROTEIN-LIKE PROTEIN YCP4-RELATED"/>
    <property type="match status" value="1"/>
</dbReference>
<dbReference type="NCBIfam" id="TIGR01755">
    <property type="entry name" value="flav_wrbA"/>
    <property type="match status" value="1"/>
</dbReference>
<dbReference type="GO" id="GO:0016020">
    <property type="term" value="C:membrane"/>
    <property type="evidence" value="ECO:0007669"/>
    <property type="project" value="TreeGrafter"/>
</dbReference>
<organism evidence="5 6">
    <name type="scientific">Pseudocercospora fijiensis (strain CIRAD86)</name>
    <name type="common">Black leaf streak disease fungus</name>
    <name type="synonym">Mycosphaerella fijiensis</name>
    <dbReference type="NCBI Taxonomy" id="383855"/>
    <lineage>
        <taxon>Eukaryota</taxon>
        <taxon>Fungi</taxon>
        <taxon>Dikarya</taxon>
        <taxon>Ascomycota</taxon>
        <taxon>Pezizomycotina</taxon>
        <taxon>Dothideomycetes</taxon>
        <taxon>Dothideomycetidae</taxon>
        <taxon>Mycosphaerellales</taxon>
        <taxon>Mycosphaerellaceae</taxon>
        <taxon>Pseudocercospora</taxon>
    </lineage>
</organism>
<feature type="domain" description="Flavodoxin-like" evidence="4">
    <location>
        <begin position="5"/>
        <end position="196"/>
    </location>
</feature>
<dbReference type="InterPro" id="IPR010089">
    <property type="entry name" value="Flavoprotein_WrbA-like"/>
</dbReference>
<reference evidence="5 6" key="1">
    <citation type="journal article" date="2012" name="PLoS Pathog.">
        <title>Diverse lifestyles and strategies of plant pathogenesis encoded in the genomes of eighteen Dothideomycetes fungi.</title>
        <authorList>
            <person name="Ohm R.A."/>
            <person name="Feau N."/>
            <person name="Henrissat B."/>
            <person name="Schoch C.L."/>
            <person name="Horwitz B.A."/>
            <person name="Barry K.W."/>
            <person name="Condon B.J."/>
            <person name="Copeland A.C."/>
            <person name="Dhillon B."/>
            <person name="Glaser F."/>
            <person name="Hesse C.N."/>
            <person name="Kosti I."/>
            <person name="LaButti K."/>
            <person name="Lindquist E.A."/>
            <person name="Lucas S."/>
            <person name="Salamov A.A."/>
            <person name="Bradshaw R.E."/>
            <person name="Ciuffetti L."/>
            <person name="Hamelin R.C."/>
            <person name="Kema G.H.J."/>
            <person name="Lawrence C."/>
            <person name="Scott J.A."/>
            <person name="Spatafora J.W."/>
            <person name="Turgeon B.G."/>
            <person name="de Wit P.J.G.M."/>
            <person name="Zhong S."/>
            <person name="Goodwin S.B."/>
            <person name="Grigoriev I.V."/>
        </authorList>
    </citation>
    <scope>NUCLEOTIDE SEQUENCE [LARGE SCALE GENOMIC DNA]</scope>
    <source>
        <strain evidence="5 6">CIRAD86</strain>
    </source>
</reference>
<dbReference type="RefSeq" id="XP_007930633.1">
    <property type="nucleotide sequence ID" value="XM_007932442.1"/>
</dbReference>
<dbReference type="KEGG" id="pfj:MYCFIDRAFT_65308"/>
<gene>
    <name evidence="5" type="ORF">MYCFIDRAFT_65308</name>
</gene>
<dbReference type="Proteomes" id="UP000016932">
    <property type="component" value="Unassembled WGS sequence"/>
</dbReference>
<dbReference type="GO" id="GO:0005737">
    <property type="term" value="C:cytoplasm"/>
    <property type="evidence" value="ECO:0007669"/>
    <property type="project" value="UniProtKB-SubCell"/>
</dbReference>
<dbReference type="VEuPathDB" id="FungiDB:MYCFIDRAFT_65308"/>
<evidence type="ECO:0000256" key="3">
    <source>
        <dbReference type="ARBA" id="ARBA00022490"/>
    </source>
</evidence>
<dbReference type="SUPFAM" id="SSF52218">
    <property type="entry name" value="Flavoproteins"/>
    <property type="match status" value="1"/>
</dbReference>
<comment type="subcellular location">
    <subcellularLocation>
        <location evidence="1">Cytoplasm</location>
    </subcellularLocation>
</comment>
<dbReference type="InterPro" id="IPR029039">
    <property type="entry name" value="Flavoprotein-like_sf"/>
</dbReference>
<accession>M3AN69</accession>
<keyword evidence="3" id="KW-0963">Cytoplasm</keyword>
<evidence type="ECO:0000256" key="2">
    <source>
        <dbReference type="ARBA" id="ARBA00006961"/>
    </source>
</evidence>